<feature type="binding site" evidence="8">
    <location>
        <position position="214"/>
    </location>
    <ligand>
        <name>substrate</name>
    </ligand>
</feature>
<comment type="function">
    <text evidence="7">The glycine cleavage system catalyzes the degradation of glycine.</text>
</comment>
<dbReference type="GO" id="GO:0008168">
    <property type="term" value="F:methyltransferase activity"/>
    <property type="evidence" value="ECO:0007669"/>
    <property type="project" value="UniProtKB-KW"/>
</dbReference>
<keyword evidence="4 7" id="KW-0808">Transferase</keyword>
<dbReference type="GO" id="GO:0019464">
    <property type="term" value="P:glycine decarboxylation via glycine cleavage system"/>
    <property type="evidence" value="ECO:0007669"/>
    <property type="project" value="UniProtKB-UniRule"/>
</dbReference>
<keyword evidence="12" id="KW-1185">Reference proteome</keyword>
<organism evidence="11 12">
    <name type="scientific">Brevibacterium ravenspurgense</name>
    <dbReference type="NCBI Taxonomy" id="479117"/>
    <lineage>
        <taxon>Bacteria</taxon>
        <taxon>Bacillati</taxon>
        <taxon>Actinomycetota</taxon>
        <taxon>Actinomycetes</taxon>
        <taxon>Micrococcales</taxon>
        <taxon>Brevibacteriaceae</taxon>
        <taxon>Brevibacterium</taxon>
    </lineage>
</organism>
<dbReference type="InterPro" id="IPR029043">
    <property type="entry name" value="GcvT/YgfZ_C"/>
</dbReference>
<dbReference type="InterPro" id="IPR022903">
    <property type="entry name" value="GcvT_bac"/>
</dbReference>
<proteinExistence type="inferred from homology"/>
<comment type="catalytic activity">
    <reaction evidence="6 7">
        <text>N(6)-[(R)-S(8)-aminomethyldihydrolipoyl]-L-lysyl-[protein] + (6S)-5,6,7,8-tetrahydrofolate = N(6)-[(R)-dihydrolipoyl]-L-lysyl-[protein] + (6R)-5,10-methylene-5,6,7,8-tetrahydrofolate + NH4(+)</text>
        <dbReference type="Rhea" id="RHEA:16945"/>
        <dbReference type="Rhea" id="RHEA-COMP:10475"/>
        <dbReference type="Rhea" id="RHEA-COMP:10492"/>
        <dbReference type="ChEBI" id="CHEBI:15636"/>
        <dbReference type="ChEBI" id="CHEBI:28938"/>
        <dbReference type="ChEBI" id="CHEBI:57453"/>
        <dbReference type="ChEBI" id="CHEBI:83100"/>
        <dbReference type="ChEBI" id="CHEBI:83143"/>
        <dbReference type="EC" id="2.1.2.10"/>
    </reaction>
</comment>
<dbReference type="GO" id="GO:0004047">
    <property type="term" value="F:aminomethyltransferase activity"/>
    <property type="evidence" value="ECO:0007669"/>
    <property type="project" value="UniProtKB-UniRule"/>
</dbReference>
<dbReference type="InterPro" id="IPR006222">
    <property type="entry name" value="GCVT_N"/>
</dbReference>
<evidence type="ECO:0000256" key="7">
    <source>
        <dbReference type="HAMAP-Rule" id="MF_00259"/>
    </source>
</evidence>
<dbReference type="Pfam" id="PF01571">
    <property type="entry name" value="GCV_T"/>
    <property type="match status" value="1"/>
</dbReference>
<comment type="similarity">
    <text evidence="1 7">Belongs to the GcvT family.</text>
</comment>
<keyword evidence="11" id="KW-0489">Methyltransferase</keyword>
<dbReference type="EMBL" id="LQQC01000013">
    <property type="protein sequence ID" value="KXZ57191.1"/>
    <property type="molecule type" value="Genomic_DNA"/>
</dbReference>
<dbReference type="PATRIC" id="fig|479117.4.peg.2006"/>
<evidence type="ECO:0000256" key="6">
    <source>
        <dbReference type="ARBA" id="ARBA00047665"/>
    </source>
</evidence>
<dbReference type="FunFam" id="2.40.30.110:FF:000003">
    <property type="entry name" value="Aminomethyltransferase"/>
    <property type="match status" value="1"/>
</dbReference>
<dbReference type="SUPFAM" id="SSF101790">
    <property type="entry name" value="Aminomethyltransferase beta-barrel domain"/>
    <property type="match status" value="1"/>
</dbReference>
<dbReference type="Pfam" id="PF08669">
    <property type="entry name" value="GCV_T_C"/>
    <property type="match status" value="1"/>
</dbReference>
<reference evidence="11 12" key="1">
    <citation type="submission" date="2016-01" db="EMBL/GenBank/DDBJ databases">
        <title>Use of Whole Genome Sequencing to ascertain that Brevibacterium massiliense (Roux, Raoult 2009) is a later heterotypic synonym of Brevibacterium ravenspurgense (Mages 2008).</title>
        <authorList>
            <person name="Bernier A.-M."/>
            <person name="Burdz T."/>
            <person name="Huynh C."/>
            <person name="Pachecho A.L."/>
            <person name="Wiebe D."/>
            <person name="Bonner C."/>
            <person name="Bernard K."/>
        </authorList>
    </citation>
    <scope>NUCLEOTIDE SEQUENCE [LARGE SCALE GENOMIC DNA]</scope>
    <source>
        <strain evidence="11 12">CCUG56047</strain>
    </source>
</reference>
<evidence type="ECO:0000313" key="12">
    <source>
        <dbReference type="Proteomes" id="UP000243589"/>
    </source>
</evidence>
<dbReference type="EC" id="2.1.2.10" evidence="2 7"/>
<evidence type="ECO:0000259" key="10">
    <source>
        <dbReference type="Pfam" id="PF08669"/>
    </source>
</evidence>
<dbReference type="Gene3D" id="2.40.30.110">
    <property type="entry name" value="Aminomethyltransferase beta-barrel domains"/>
    <property type="match status" value="1"/>
</dbReference>
<dbReference type="GO" id="GO:0032259">
    <property type="term" value="P:methylation"/>
    <property type="evidence" value="ECO:0007669"/>
    <property type="project" value="UniProtKB-KW"/>
</dbReference>
<dbReference type="GO" id="GO:0005960">
    <property type="term" value="C:glycine cleavage complex"/>
    <property type="evidence" value="ECO:0007669"/>
    <property type="project" value="InterPro"/>
</dbReference>
<accession>A0A150H561</accession>
<dbReference type="Gene3D" id="3.30.70.1400">
    <property type="entry name" value="Aminomethyltransferase beta-barrel domains"/>
    <property type="match status" value="1"/>
</dbReference>
<dbReference type="Proteomes" id="UP000243589">
    <property type="component" value="Unassembled WGS sequence"/>
</dbReference>
<comment type="subunit">
    <text evidence="7">The glycine cleavage system is composed of four proteins: P, T, L and H.</text>
</comment>
<evidence type="ECO:0000256" key="4">
    <source>
        <dbReference type="ARBA" id="ARBA00022679"/>
    </source>
</evidence>
<dbReference type="RefSeq" id="WP_062023085.1">
    <property type="nucleotide sequence ID" value="NZ_LQQC01000013.1"/>
</dbReference>
<dbReference type="InterPro" id="IPR028896">
    <property type="entry name" value="GcvT/YgfZ/DmdA"/>
</dbReference>
<feature type="domain" description="GCVT N-terminal" evidence="9">
    <location>
        <begin position="7"/>
        <end position="281"/>
    </location>
</feature>
<dbReference type="NCBIfam" id="TIGR00528">
    <property type="entry name" value="gcvT"/>
    <property type="match status" value="1"/>
</dbReference>
<dbReference type="PANTHER" id="PTHR43757:SF2">
    <property type="entry name" value="AMINOMETHYLTRANSFERASE, MITOCHONDRIAL"/>
    <property type="match status" value="1"/>
</dbReference>
<dbReference type="SUPFAM" id="SSF103025">
    <property type="entry name" value="Folate-binding domain"/>
    <property type="match status" value="1"/>
</dbReference>
<evidence type="ECO:0000313" key="11">
    <source>
        <dbReference type="EMBL" id="KXZ57191.1"/>
    </source>
</evidence>
<dbReference type="PANTHER" id="PTHR43757">
    <property type="entry name" value="AMINOMETHYLTRANSFERASE"/>
    <property type="match status" value="1"/>
</dbReference>
<feature type="domain" description="Aminomethyltransferase C-terminal" evidence="10">
    <location>
        <begin position="310"/>
        <end position="387"/>
    </location>
</feature>
<gene>
    <name evidence="11" type="primary">gcvT_2</name>
    <name evidence="7" type="synonym">gcvT</name>
    <name evidence="11" type="ORF">Bravens_02021</name>
</gene>
<evidence type="ECO:0000259" key="9">
    <source>
        <dbReference type="Pfam" id="PF01571"/>
    </source>
</evidence>
<dbReference type="Gene3D" id="3.30.1360.120">
    <property type="entry name" value="Probable tRNA modification gtpase trme, domain 1"/>
    <property type="match status" value="1"/>
</dbReference>
<sequence>MTKQTPLHQINAELGANFTDFGGWDMPLKYGSELAEHRAVREFAGIFDLSHMGEVRVTGADAAAFMDYALLSRYSIMKNGKAKYGVIIDEAGGILDDVITYRLGDDEFLIVPNAGNTPAVVAALEDRAEKAKAAGAAADFEVRNESDDTALIAVQGPKSEEILLAAVCGSTECDDREDCTKIKDLEYYAWTFITVDGVEVFLARTGYTGEDGFELYIKNADAEALWNRLMSINEAEFDGAALPCGLASRDSLRLEAGMPLYGNELTRETTPFDAGFGGMVRGALKNKGDFYGRETMQKLNDADQAEDTPRKLVGLSSEGRRAARAGAGVFVDGAEVGVITSGQPSPTLGHPIALAYLDTAHAEPGTAVTVDIRGKSYDFSVVETPFYNSGAH</sequence>
<evidence type="ECO:0000256" key="3">
    <source>
        <dbReference type="ARBA" id="ARBA00022576"/>
    </source>
</evidence>
<evidence type="ECO:0000256" key="8">
    <source>
        <dbReference type="PIRSR" id="PIRSR006487-1"/>
    </source>
</evidence>
<dbReference type="GO" id="GO:0005829">
    <property type="term" value="C:cytosol"/>
    <property type="evidence" value="ECO:0007669"/>
    <property type="project" value="TreeGrafter"/>
</dbReference>
<dbReference type="GO" id="GO:0008483">
    <property type="term" value="F:transaminase activity"/>
    <property type="evidence" value="ECO:0007669"/>
    <property type="project" value="UniProtKB-KW"/>
</dbReference>
<evidence type="ECO:0000256" key="1">
    <source>
        <dbReference type="ARBA" id="ARBA00008609"/>
    </source>
</evidence>
<dbReference type="AlphaFoldDB" id="A0A150H561"/>
<evidence type="ECO:0000256" key="2">
    <source>
        <dbReference type="ARBA" id="ARBA00012616"/>
    </source>
</evidence>
<dbReference type="HAMAP" id="MF_00259">
    <property type="entry name" value="GcvT"/>
    <property type="match status" value="1"/>
</dbReference>
<dbReference type="PIRSF" id="PIRSF006487">
    <property type="entry name" value="GcvT"/>
    <property type="match status" value="1"/>
</dbReference>
<dbReference type="NCBIfam" id="NF001567">
    <property type="entry name" value="PRK00389.1"/>
    <property type="match status" value="1"/>
</dbReference>
<dbReference type="InterPro" id="IPR027266">
    <property type="entry name" value="TrmE/GcvT-like"/>
</dbReference>
<evidence type="ECO:0000256" key="5">
    <source>
        <dbReference type="ARBA" id="ARBA00031395"/>
    </source>
</evidence>
<name>A0A150H561_9MICO</name>
<comment type="caution">
    <text evidence="11">The sequence shown here is derived from an EMBL/GenBank/DDBJ whole genome shotgun (WGS) entry which is preliminary data.</text>
</comment>
<dbReference type="InterPro" id="IPR013977">
    <property type="entry name" value="GcvT_C"/>
</dbReference>
<keyword evidence="3 7" id="KW-0032">Aminotransferase</keyword>
<protein>
    <recommendedName>
        <fullName evidence="2 7">Aminomethyltransferase</fullName>
        <ecNumber evidence="2 7">2.1.2.10</ecNumber>
    </recommendedName>
    <alternativeName>
        <fullName evidence="5 7">Glycine cleavage system T protein</fullName>
    </alternativeName>
</protein>
<dbReference type="InterPro" id="IPR006223">
    <property type="entry name" value="GcvT"/>
</dbReference>
<dbReference type="Gene3D" id="4.10.1250.10">
    <property type="entry name" value="Aminomethyltransferase fragment"/>
    <property type="match status" value="1"/>
</dbReference>